<proteinExistence type="predicted"/>
<gene>
    <name evidence="2" type="ORF">PGTG_03486</name>
</gene>
<dbReference type="InParanoid" id="E3JZQ5"/>
<dbReference type="KEGG" id="pgr:PGTG_03486"/>
<dbReference type="GeneID" id="10538569"/>
<feature type="region of interest" description="Disordered" evidence="1">
    <location>
        <begin position="74"/>
        <end position="105"/>
    </location>
</feature>
<name>E3JZQ5_PUCGT</name>
<reference key="1">
    <citation type="submission" date="2007-01" db="EMBL/GenBank/DDBJ databases">
        <title>The Genome Sequence of Puccinia graminis f. sp. tritici Strain CRL 75-36-700-3.</title>
        <authorList>
            <consortium name="The Broad Institute Genome Sequencing Platform"/>
            <person name="Birren B."/>
            <person name="Lander E."/>
            <person name="Galagan J."/>
            <person name="Nusbaum C."/>
            <person name="Devon K."/>
            <person name="Cuomo C."/>
            <person name="Jaffe D."/>
            <person name="Butler J."/>
            <person name="Alvarez P."/>
            <person name="Gnerre S."/>
            <person name="Grabherr M."/>
            <person name="Mauceli E."/>
            <person name="Brockman W."/>
            <person name="Young S."/>
            <person name="LaButti K."/>
            <person name="Sykes S."/>
            <person name="DeCaprio D."/>
            <person name="Crawford M."/>
            <person name="Koehrsen M."/>
            <person name="Engels R."/>
            <person name="Montgomery P."/>
            <person name="Pearson M."/>
            <person name="Howarth C."/>
            <person name="Larson L."/>
            <person name="White J."/>
            <person name="Zeng Q."/>
            <person name="Kodira C."/>
            <person name="Yandava C."/>
            <person name="Alvarado L."/>
            <person name="O'Leary S."/>
            <person name="Szabo L."/>
            <person name="Dean R."/>
            <person name="Schein J."/>
        </authorList>
    </citation>
    <scope>NUCLEOTIDE SEQUENCE</scope>
    <source>
        <strain>CRL 75-36-700-3</strain>
    </source>
</reference>
<protein>
    <submittedName>
        <fullName evidence="2">Uncharacterized protein</fullName>
    </submittedName>
</protein>
<feature type="region of interest" description="Disordered" evidence="1">
    <location>
        <begin position="1"/>
        <end position="23"/>
    </location>
</feature>
<dbReference type="Proteomes" id="UP000008783">
    <property type="component" value="Unassembled WGS sequence"/>
</dbReference>
<dbReference type="RefSeq" id="XP_003321949.1">
    <property type="nucleotide sequence ID" value="XM_003321901.1"/>
</dbReference>
<dbReference type="VEuPathDB" id="FungiDB:PGTG_03486"/>
<dbReference type="AlphaFoldDB" id="E3JZQ5"/>
<evidence type="ECO:0000313" key="2">
    <source>
        <dbReference type="EMBL" id="EFP77530.1"/>
    </source>
</evidence>
<accession>E3JZQ5</accession>
<dbReference type="EMBL" id="DS178268">
    <property type="protein sequence ID" value="EFP77530.1"/>
    <property type="molecule type" value="Genomic_DNA"/>
</dbReference>
<reference evidence="3" key="2">
    <citation type="journal article" date="2011" name="Proc. Natl. Acad. Sci. U.S.A.">
        <title>Obligate biotrophy features unraveled by the genomic analysis of rust fungi.</title>
        <authorList>
            <person name="Duplessis S."/>
            <person name="Cuomo C.A."/>
            <person name="Lin Y.-C."/>
            <person name="Aerts A."/>
            <person name="Tisserant E."/>
            <person name="Veneault-Fourrey C."/>
            <person name="Joly D.L."/>
            <person name="Hacquard S."/>
            <person name="Amselem J."/>
            <person name="Cantarel B.L."/>
            <person name="Chiu R."/>
            <person name="Coutinho P.M."/>
            <person name="Feau N."/>
            <person name="Field M."/>
            <person name="Frey P."/>
            <person name="Gelhaye E."/>
            <person name="Goldberg J."/>
            <person name="Grabherr M.G."/>
            <person name="Kodira C.D."/>
            <person name="Kohler A."/>
            <person name="Kuees U."/>
            <person name="Lindquist E.A."/>
            <person name="Lucas S.M."/>
            <person name="Mago R."/>
            <person name="Mauceli E."/>
            <person name="Morin E."/>
            <person name="Murat C."/>
            <person name="Pangilinan J.L."/>
            <person name="Park R."/>
            <person name="Pearson M."/>
            <person name="Quesneville H."/>
            <person name="Rouhier N."/>
            <person name="Sakthikumar S."/>
            <person name="Salamov A.A."/>
            <person name="Schmutz J."/>
            <person name="Selles B."/>
            <person name="Shapiro H."/>
            <person name="Tanguay P."/>
            <person name="Tuskan G.A."/>
            <person name="Henrissat B."/>
            <person name="Van de Peer Y."/>
            <person name="Rouze P."/>
            <person name="Ellis J.G."/>
            <person name="Dodds P.N."/>
            <person name="Schein J.E."/>
            <person name="Zhong S."/>
            <person name="Hamelin R.C."/>
            <person name="Grigoriev I.V."/>
            <person name="Szabo L.J."/>
            <person name="Martin F."/>
        </authorList>
    </citation>
    <scope>NUCLEOTIDE SEQUENCE [LARGE SCALE GENOMIC DNA]</scope>
    <source>
        <strain evidence="3">CRL 75-36-700-3 / race SCCL</strain>
    </source>
</reference>
<organism evidence="2 3">
    <name type="scientific">Puccinia graminis f. sp. tritici (strain CRL 75-36-700-3 / race SCCL)</name>
    <name type="common">Black stem rust fungus</name>
    <dbReference type="NCBI Taxonomy" id="418459"/>
    <lineage>
        <taxon>Eukaryota</taxon>
        <taxon>Fungi</taxon>
        <taxon>Dikarya</taxon>
        <taxon>Basidiomycota</taxon>
        <taxon>Pucciniomycotina</taxon>
        <taxon>Pucciniomycetes</taxon>
        <taxon>Pucciniales</taxon>
        <taxon>Pucciniaceae</taxon>
        <taxon>Puccinia</taxon>
    </lineage>
</organism>
<evidence type="ECO:0000313" key="3">
    <source>
        <dbReference type="Proteomes" id="UP000008783"/>
    </source>
</evidence>
<keyword evidence="3" id="KW-1185">Reference proteome</keyword>
<dbReference type="HOGENOM" id="CLU_2237939_0_0_1"/>
<sequence length="105" mass="11982">MGSFAKSVAHISRGFTERQKQKAGDWRQQAVLVRVRTNSIGVIIYLYQAIKVATRHAAGRKRWTALRVRNDHPTYERRGNGLGERGIRGMRSQDVQGKDKYDIKG</sequence>
<evidence type="ECO:0000256" key="1">
    <source>
        <dbReference type="SAM" id="MobiDB-lite"/>
    </source>
</evidence>
<feature type="compositionally biased region" description="Basic and acidic residues" evidence="1">
    <location>
        <begin position="96"/>
        <end position="105"/>
    </location>
</feature>